<protein>
    <submittedName>
        <fullName evidence="1">Uncharacterized protein</fullName>
    </submittedName>
</protein>
<name>A0A3B3UUE0_9TELE</name>
<reference evidence="1" key="2">
    <citation type="submission" date="2025-09" db="UniProtKB">
        <authorList>
            <consortium name="Ensembl"/>
        </authorList>
    </citation>
    <scope>IDENTIFICATION</scope>
</reference>
<reference evidence="1" key="1">
    <citation type="submission" date="2025-08" db="UniProtKB">
        <authorList>
            <consortium name="Ensembl"/>
        </authorList>
    </citation>
    <scope>IDENTIFICATION</scope>
</reference>
<evidence type="ECO:0000313" key="2">
    <source>
        <dbReference type="Proteomes" id="UP000261500"/>
    </source>
</evidence>
<keyword evidence="2" id="KW-1185">Reference proteome</keyword>
<proteinExistence type="predicted"/>
<dbReference type="Proteomes" id="UP000261500">
    <property type="component" value="Unplaced"/>
</dbReference>
<dbReference type="Ensembl" id="ENSPLAT00000026143.1">
    <property type="protein sequence ID" value="ENSPLAP00000017020.1"/>
    <property type="gene ID" value="ENSPLAG00000021329.1"/>
</dbReference>
<sequence>ICHILLKNVYTQDCMLMVLKAEGLGKRWRGGQVDHSETHTPSCRYKRIIILKMCRTACISTFPHMSTPTHVEMCTYTVQPDFSFVFLFFQTRKGIRPEDIYLYLSTNPE</sequence>
<accession>A0A3B3UUE0</accession>
<dbReference type="AlphaFoldDB" id="A0A3B3UUE0"/>
<evidence type="ECO:0000313" key="1">
    <source>
        <dbReference type="Ensembl" id="ENSPLAP00000017020.1"/>
    </source>
</evidence>
<organism evidence="1 2">
    <name type="scientific">Poecilia latipinna</name>
    <name type="common">sailfin molly</name>
    <dbReference type="NCBI Taxonomy" id="48699"/>
    <lineage>
        <taxon>Eukaryota</taxon>
        <taxon>Metazoa</taxon>
        <taxon>Chordata</taxon>
        <taxon>Craniata</taxon>
        <taxon>Vertebrata</taxon>
        <taxon>Euteleostomi</taxon>
        <taxon>Actinopterygii</taxon>
        <taxon>Neopterygii</taxon>
        <taxon>Teleostei</taxon>
        <taxon>Neoteleostei</taxon>
        <taxon>Acanthomorphata</taxon>
        <taxon>Ovalentaria</taxon>
        <taxon>Atherinomorphae</taxon>
        <taxon>Cyprinodontiformes</taxon>
        <taxon>Poeciliidae</taxon>
        <taxon>Poeciliinae</taxon>
        <taxon>Poecilia</taxon>
    </lineage>
</organism>